<reference evidence="2 3" key="1">
    <citation type="submission" date="2018-03" db="EMBL/GenBank/DDBJ databases">
        <title>Genomic Encyclopedia of Archaeal and Bacterial Type Strains, Phase II (KMG-II): from individual species to whole genera.</title>
        <authorList>
            <person name="Goeker M."/>
        </authorList>
    </citation>
    <scope>NUCLEOTIDE SEQUENCE [LARGE SCALE GENOMIC DNA]</scope>
    <source>
        <strain evidence="2 3">DSM 29057</strain>
    </source>
</reference>
<feature type="signal peptide" evidence="1">
    <location>
        <begin position="1"/>
        <end position="29"/>
    </location>
</feature>
<dbReference type="EMBL" id="PYAS01000003">
    <property type="protein sequence ID" value="PSL31536.1"/>
    <property type="molecule type" value="Genomic_DNA"/>
</dbReference>
<keyword evidence="3" id="KW-1185">Reference proteome</keyword>
<sequence>MTTKRTIKGLIGGAVATIFLAAAPDHAFAQVKIGSNPTVIGSNSNLEVEATNAKKVIVHKSDGTVVIENTPQGAATDKLMSVDAAGNVRALTLDEVNTPVATRPYLRLKGAVITAVTGSNVFVTNLAAELQNNVNYTAGTGAITIQEAGVYYYAVTALGPGQAGAPGTVFDYCHAITANNATLDQTCGRSNRGEGTSSTNTGIYKLNAGDVVRINLTTSSAWVGGTGQYNFSVALYKLSN</sequence>
<gene>
    <name evidence="2" type="ORF">CLV60_103402</name>
</gene>
<evidence type="ECO:0008006" key="4">
    <source>
        <dbReference type="Google" id="ProtNLM"/>
    </source>
</evidence>
<dbReference type="AlphaFoldDB" id="A0A2P8GC37"/>
<evidence type="ECO:0000313" key="3">
    <source>
        <dbReference type="Proteomes" id="UP000241964"/>
    </source>
</evidence>
<dbReference type="SUPFAM" id="SSF49842">
    <property type="entry name" value="TNF-like"/>
    <property type="match status" value="1"/>
</dbReference>
<feature type="chain" id="PRO_5015162945" description="C1q domain-containing protein" evidence="1">
    <location>
        <begin position="30"/>
        <end position="240"/>
    </location>
</feature>
<accession>A0A2P8GC37</accession>
<keyword evidence="1" id="KW-0732">Signal</keyword>
<dbReference type="InterPro" id="IPR008983">
    <property type="entry name" value="Tumour_necrosis_fac-like_dom"/>
</dbReference>
<dbReference type="Gene3D" id="2.60.120.40">
    <property type="match status" value="1"/>
</dbReference>
<dbReference type="RefSeq" id="WP_106594857.1">
    <property type="nucleotide sequence ID" value="NZ_PYAS01000003.1"/>
</dbReference>
<name>A0A2P8GC37_9BACT</name>
<dbReference type="Proteomes" id="UP000241964">
    <property type="component" value="Unassembled WGS sequence"/>
</dbReference>
<evidence type="ECO:0000313" key="2">
    <source>
        <dbReference type="EMBL" id="PSL31536.1"/>
    </source>
</evidence>
<comment type="caution">
    <text evidence="2">The sequence shown here is derived from an EMBL/GenBank/DDBJ whole genome shotgun (WGS) entry which is preliminary data.</text>
</comment>
<protein>
    <recommendedName>
        <fullName evidence="4">C1q domain-containing protein</fullName>
    </recommendedName>
</protein>
<proteinExistence type="predicted"/>
<evidence type="ECO:0000256" key="1">
    <source>
        <dbReference type="SAM" id="SignalP"/>
    </source>
</evidence>
<organism evidence="2 3">
    <name type="scientific">Dyadobacter jiangsuensis</name>
    <dbReference type="NCBI Taxonomy" id="1591085"/>
    <lineage>
        <taxon>Bacteria</taxon>
        <taxon>Pseudomonadati</taxon>
        <taxon>Bacteroidota</taxon>
        <taxon>Cytophagia</taxon>
        <taxon>Cytophagales</taxon>
        <taxon>Spirosomataceae</taxon>
        <taxon>Dyadobacter</taxon>
    </lineage>
</organism>
<dbReference type="OrthoDB" id="956464at2"/>